<dbReference type="Proteomes" id="UP000306192">
    <property type="component" value="Unassembled WGS sequence"/>
</dbReference>
<comment type="cofactor">
    <cofactor evidence="12">
        <name>Mn(2+)</name>
        <dbReference type="ChEBI" id="CHEBI:29035"/>
    </cofactor>
    <cofactor evidence="12">
        <name>Fe(2+)</name>
        <dbReference type="ChEBI" id="CHEBI:29033"/>
    </cofactor>
    <text evidence="12">Binds 1 Mn(2+) or Fe(2+) ion per subunit.</text>
</comment>
<dbReference type="EMBL" id="QYRT01000046">
    <property type="protein sequence ID" value="TIH31219.1"/>
    <property type="molecule type" value="Genomic_DNA"/>
</dbReference>
<dbReference type="PANTHER" id="PTHR33202">
    <property type="entry name" value="ZINC UPTAKE REGULATION PROTEIN"/>
    <property type="match status" value="1"/>
</dbReference>
<evidence type="ECO:0000256" key="11">
    <source>
        <dbReference type="PIRSR" id="PIRSR602481-1"/>
    </source>
</evidence>
<dbReference type="GO" id="GO:0045892">
    <property type="term" value="P:negative regulation of DNA-templated transcription"/>
    <property type="evidence" value="ECO:0007669"/>
    <property type="project" value="TreeGrafter"/>
</dbReference>
<dbReference type="InterPro" id="IPR036388">
    <property type="entry name" value="WH-like_DNA-bd_sf"/>
</dbReference>
<dbReference type="SUPFAM" id="SSF46785">
    <property type="entry name" value="Winged helix' DNA-binding domain"/>
    <property type="match status" value="1"/>
</dbReference>
<sequence>MTFSTPAVREVLADRIRAVGLKVTAPRLAVLHTLQNAPHSSAEQVFAGLREELPGTSTQAVYGVLTSFTAAGLVRRFDPAGSPALYECRVGDNHHHVVCVRCGDLRDVDCVIGEAPCLTPSDTSGFSIFAAEVTFTGLCADCQAAVAELEAS</sequence>
<keyword evidence="7 12" id="KW-0408">Iron</keyword>
<dbReference type="CDD" id="cd07153">
    <property type="entry name" value="Fur_like"/>
    <property type="match status" value="1"/>
</dbReference>
<dbReference type="InterPro" id="IPR043135">
    <property type="entry name" value="Fur_C"/>
</dbReference>
<evidence type="ECO:0000256" key="2">
    <source>
        <dbReference type="ARBA" id="ARBA00007957"/>
    </source>
</evidence>
<dbReference type="GO" id="GO:0003700">
    <property type="term" value="F:DNA-binding transcription factor activity"/>
    <property type="evidence" value="ECO:0007669"/>
    <property type="project" value="InterPro"/>
</dbReference>
<evidence type="ECO:0000256" key="10">
    <source>
        <dbReference type="ARBA" id="ARBA00023163"/>
    </source>
</evidence>
<feature type="binding site" evidence="11">
    <location>
        <position position="99"/>
    </location>
    <ligand>
        <name>Zn(2+)</name>
        <dbReference type="ChEBI" id="CHEBI:29105"/>
    </ligand>
</feature>
<proteinExistence type="inferred from homology"/>
<evidence type="ECO:0000256" key="7">
    <source>
        <dbReference type="ARBA" id="ARBA00023004"/>
    </source>
</evidence>
<protein>
    <submittedName>
        <fullName evidence="13">Transcriptional repressor</fullName>
    </submittedName>
</protein>
<evidence type="ECO:0000313" key="14">
    <source>
        <dbReference type="Proteomes" id="UP000306192"/>
    </source>
</evidence>
<evidence type="ECO:0000256" key="6">
    <source>
        <dbReference type="ARBA" id="ARBA00022833"/>
    </source>
</evidence>
<comment type="subcellular location">
    <subcellularLocation>
        <location evidence="1">Cytoplasm</location>
    </subcellularLocation>
</comment>
<feature type="binding site" evidence="11">
    <location>
        <position position="142"/>
    </location>
    <ligand>
        <name>Zn(2+)</name>
        <dbReference type="ChEBI" id="CHEBI:29105"/>
    </ligand>
</feature>
<dbReference type="GO" id="GO:1900376">
    <property type="term" value="P:regulation of secondary metabolite biosynthetic process"/>
    <property type="evidence" value="ECO:0007669"/>
    <property type="project" value="TreeGrafter"/>
</dbReference>
<dbReference type="GO" id="GO:0000976">
    <property type="term" value="F:transcription cis-regulatory region binding"/>
    <property type="evidence" value="ECO:0007669"/>
    <property type="project" value="TreeGrafter"/>
</dbReference>
<dbReference type="GO" id="GO:0008270">
    <property type="term" value="F:zinc ion binding"/>
    <property type="evidence" value="ECO:0007669"/>
    <property type="project" value="TreeGrafter"/>
</dbReference>
<organism evidence="13 14">
    <name type="scientific">Subtercola vilae</name>
    <dbReference type="NCBI Taxonomy" id="2056433"/>
    <lineage>
        <taxon>Bacteria</taxon>
        <taxon>Bacillati</taxon>
        <taxon>Actinomycetota</taxon>
        <taxon>Actinomycetes</taxon>
        <taxon>Micrococcales</taxon>
        <taxon>Microbacteriaceae</taxon>
        <taxon>Subtercola</taxon>
    </lineage>
</organism>
<feature type="binding site" evidence="11">
    <location>
        <position position="102"/>
    </location>
    <ligand>
        <name>Zn(2+)</name>
        <dbReference type="ChEBI" id="CHEBI:29105"/>
    </ligand>
</feature>
<evidence type="ECO:0000313" key="13">
    <source>
        <dbReference type="EMBL" id="TIH31219.1"/>
    </source>
</evidence>
<keyword evidence="6 11" id="KW-0862">Zinc</keyword>
<comment type="similarity">
    <text evidence="2">Belongs to the Fur family.</text>
</comment>
<dbReference type="Gene3D" id="3.30.1490.190">
    <property type="match status" value="1"/>
</dbReference>
<feature type="binding site" evidence="12">
    <location>
        <position position="114"/>
    </location>
    <ligand>
        <name>Fe cation</name>
        <dbReference type="ChEBI" id="CHEBI:24875"/>
    </ligand>
</feature>
<name>A0A4T2BK68_9MICO</name>
<gene>
    <name evidence="13" type="ORF">D4765_16595</name>
</gene>
<dbReference type="InterPro" id="IPR002481">
    <property type="entry name" value="FUR"/>
</dbReference>
<dbReference type="PANTHER" id="PTHR33202:SF18">
    <property type="entry name" value="TRANSCRIPTIONAL REGULATOR FURA"/>
    <property type="match status" value="1"/>
</dbReference>
<feature type="binding site" evidence="11">
    <location>
        <position position="139"/>
    </location>
    <ligand>
        <name>Zn(2+)</name>
        <dbReference type="ChEBI" id="CHEBI:29105"/>
    </ligand>
</feature>
<dbReference type="AlphaFoldDB" id="A0A4T2BK68"/>
<keyword evidence="3" id="KW-0963">Cytoplasm</keyword>
<dbReference type="Gene3D" id="1.10.10.10">
    <property type="entry name" value="Winged helix-like DNA-binding domain superfamily/Winged helix DNA-binding domain"/>
    <property type="match status" value="1"/>
</dbReference>
<comment type="cofactor">
    <cofactor evidence="11">
        <name>Zn(2+)</name>
        <dbReference type="ChEBI" id="CHEBI:29105"/>
    </cofactor>
    <text evidence="11">Binds 1 zinc ion per subunit.</text>
</comment>
<keyword evidence="8" id="KW-0805">Transcription regulation</keyword>
<keyword evidence="4" id="KW-0678">Repressor</keyword>
<dbReference type="InterPro" id="IPR036390">
    <property type="entry name" value="WH_DNA-bd_sf"/>
</dbReference>
<dbReference type="GO" id="GO:0005737">
    <property type="term" value="C:cytoplasm"/>
    <property type="evidence" value="ECO:0007669"/>
    <property type="project" value="UniProtKB-SubCell"/>
</dbReference>
<keyword evidence="10" id="KW-0804">Transcription</keyword>
<dbReference type="RefSeq" id="WP_136643426.1">
    <property type="nucleotide sequence ID" value="NZ_QYRT01000046.1"/>
</dbReference>
<evidence type="ECO:0000256" key="9">
    <source>
        <dbReference type="ARBA" id="ARBA00023125"/>
    </source>
</evidence>
<evidence type="ECO:0000256" key="1">
    <source>
        <dbReference type="ARBA" id="ARBA00004496"/>
    </source>
</evidence>
<comment type="caution">
    <text evidence="13">The sequence shown here is derived from an EMBL/GenBank/DDBJ whole genome shotgun (WGS) entry which is preliminary data.</text>
</comment>
<keyword evidence="14" id="KW-1185">Reference proteome</keyword>
<keyword evidence="9" id="KW-0238">DNA-binding</keyword>
<evidence type="ECO:0000256" key="8">
    <source>
        <dbReference type="ARBA" id="ARBA00023015"/>
    </source>
</evidence>
<evidence type="ECO:0000256" key="3">
    <source>
        <dbReference type="ARBA" id="ARBA00022490"/>
    </source>
</evidence>
<evidence type="ECO:0000256" key="5">
    <source>
        <dbReference type="ARBA" id="ARBA00022723"/>
    </source>
</evidence>
<evidence type="ECO:0000256" key="12">
    <source>
        <dbReference type="PIRSR" id="PIRSR602481-2"/>
    </source>
</evidence>
<dbReference type="OrthoDB" id="5242893at2"/>
<evidence type="ECO:0000256" key="4">
    <source>
        <dbReference type="ARBA" id="ARBA00022491"/>
    </source>
</evidence>
<reference evidence="13 14" key="1">
    <citation type="journal article" date="2019" name="Microorganisms">
        <title>Systematic Affiliation and Genome Analysis of Subtercola vilae DB165(T) with Particular Emphasis on Cold Adaptation of an Isolate from a High-Altitude Cold Volcano Lake.</title>
        <authorList>
            <person name="Villalobos A.S."/>
            <person name="Wiese J."/>
            <person name="Imhoff J.F."/>
            <person name="Dorador C."/>
            <person name="Keller A."/>
            <person name="Hentschel U."/>
        </authorList>
    </citation>
    <scope>NUCLEOTIDE SEQUENCE [LARGE SCALE GENOMIC DNA]</scope>
    <source>
        <strain evidence="13 14">DB165</strain>
    </source>
</reference>
<dbReference type="Pfam" id="PF01475">
    <property type="entry name" value="FUR"/>
    <property type="match status" value="1"/>
</dbReference>
<keyword evidence="5 11" id="KW-0479">Metal-binding</keyword>
<accession>A0A4T2BK68</accession>